<name>A0A8J3EU52_9ACTN</name>
<evidence type="ECO:0000256" key="9">
    <source>
        <dbReference type="ARBA" id="ARBA00049228"/>
    </source>
</evidence>
<comment type="cofactor">
    <cofactor evidence="1">
        <name>Fe(2+)</name>
        <dbReference type="ChEBI" id="CHEBI:29033"/>
    </cofactor>
</comment>
<comment type="similarity">
    <text evidence="3">Belongs to the PhyH family. EctD subfamily.</text>
</comment>
<evidence type="ECO:0000256" key="11">
    <source>
        <dbReference type="SAM" id="MobiDB-lite"/>
    </source>
</evidence>
<evidence type="ECO:0000256" key="7">
    <source>
        <dbReference type="ARBA" id="ARBA00023002"/>
    </source>
</evidence>
<evidence type="ECO:0000256" key="3">
    <source>
        <dbReference type="ARBA" id="ARBA00007851"/>
    </source>
</evidence>
<accession>A0A8J3EU52</accession>
<evidence type="ECO:0000256" key="1">
    <source>
        <dbReference type="ARBA" id="ARBA00001954"/>
    </source>
</evidence>
<comment type="subunit">
    <text evidence="4">Homodimer.</text>
</comment>
<evidence type="ECO:0000256" key="8">
    <source>
        <dbReference type="ARBA" id="ARBA00023004"/>
    </source>
</evidence>
<keyword evidence="7" id="KW-0560">Oxidoreductase</keyword>
<evidence type="ECO:0000256" key="4">
    <source>
        <dbReference type="ARBA" id="ARBA00011738"/>
    </source>
</evidence>
<dbReference type="PANTHER" id="PTHR20883:SF48">
    <property type="entry name" value="ECTOINE DIOXYGENASE"/>
    <property type="match status" value="1"/>
</dbReference>
<dbReference type="SUPFAM" id="SSF51197">
    <property type="entry name" value="Clavaminate synthase-like"/>
    <property type="match status" value="1"/>
</dbReference>
<keyword evidence="8" id="KW-0408">Iron</keyword>
<comment type="caution">
    <text evidence="12">The sequence shown here is derived from an EMBL/GenBank/DDBJ whole genome shotgun (WGS) entry which is preliminary data.</text>
</comment>
<comment type="catalytic activity">
    <reaction evidence="9">
        <text>L-ectoine + 2-oxoglutarate + O2 = 5-hydroxyectoine + succinate + CO2</text>
        <dbReference type="Rhea" id="RHEA:45740"/>
        <dbReference type="ChEBI" id="CHEBI:15379"/>
        <dbReference type="ChEBI" id="CHEBI:16526"/>
        <dbReference type="ChEBI" id="CHEBI:16810"/>
        <dbReference type="ChEBI" id="CHEBI:30031"/>
        <dbReference type="ChEBI" id="CHEBI:58515"/>
        <dbReference type="ChEBI" id="CHEBI:85413"/>
        <dbReference type="EC" id="1.14.11.55"/>
    </reaction>
</comment>
<protein>
    <recommendedName>
        <fullName evidence="10">Ectoine hydroxylase</fullName>
        <ecNumber evidence="10">1.14.11.55</ecNumber>
    </recommendedName>
</protein>
<dbReference type="NCBIfam" id="TIGR02408">
    <property type="entry name" value="ectoine_ThpD"/>
    <property type="match status" value="1"/>
</dbReference>
<dbReference type="OrthoDB" id="2573519at2"/>
<evidence type="ECO:0000256" key="2">
    <source>
        <dbReference type="ARBA" id="ARBA00004063"/>
    </source>
</evidence>
<feature type="compositionally biased region" description="Basic and acidic residues" evidence="11">
    <location>
        <begin position="16"/>
        <end position="28"/>
    </location>
</feature>
<proteinExistence type="inferred from homology"/>
<evidence type="ECO:0000313" key="12">
    <source>
        <dbReference type="EMBL" id="GGI06430.1"/>
    </source>
</evidence>
<keyword evidence="5" id="KW-0479">Metal-binding</keyword>
<dbReference type="Pfam" id="PF05721">
    <property type="entry name" value="PhyH"/>
    <property type="match status" value="1"/>
</dbReference>
<sequence>MASTETARQDFYPTRVSDRPQLLERNEPVTRGGVDDGPLDRAALDAFDRDGYLVLPEVFSTEEIAGIRGRLDELSADPTVRADERTITELESDEVRSIFEIHKTDPTFAELSADPRVADVARQLLGSDVYIHQSRINVKPGFVGKGFWWHSDFETWHAEDGMPRMRCLSASITLTDNYPHNGPLMVVPGSHRTFVTTVGQTPEDHYKASLKKQEVGTPDHDSLHELIVGQGREIRQLTGRAGSVVFFDCNLMHASSENQTPFPRSNVFLVYNSVDNALEEPFAAPSRRPEFAAATEWTPVPRA</sequence>
<dbReference type="EC" id="1.14.11.55" evidence="10"/>
<dbReference type="PANTHER" id="PTHR20883">
    <property type="entry name" value="PHYTANOYL-COA DIOXYGENASE DOMAIN CONTAINING 1"/>
    <property type="match status" value="1"/>
</dbReference>
<feature type="region of interest" description="Disordered" evidence="11">
    <location>
        <begin position="1"/>
        <end position="37"/>
    </location>
</feature>
<reference evidence="12" key="1">
    <citation type="journal article" date="2014" name="Int. J. Syst. Evol. Microbiol.">
        <title>Complete genome sequence of Corynebacterium casei LMG S-19264T (=DSM 44701T), isolated from a smear-ripened cheese.</title>
        <authorList>
            <consortium name="US DOE Joint Genome Institute (JGI-PGF)"/>
            <person name="Walter F."/>
            <person name="Albersmeier A."/>
            <person name="Kalinowski J."/>
            <person name="Ruckert C."/>
        </authorList>
    </citation>
    <scope>NUCLEOTIDE SEQUENCE</scope>
    <source>
        <strain evidence="12">CGMCC 1.14988</strain>
    </source>
</reference>
<dbReference type="GO" id="GO:0016706">
    <property type="term" value="F:2-oxoglutarate-dependent dioxygenase activity"/>
    <property type="evidence" value="ECO:0007669"/>
    <property type="project" value="InterPro"/>
</dbReference>
<dbReference type="RefSeq" id="WP_130650538.1">
    <property type="nucleotide sequence ID" value="NZ_BMHA01000006.1"/>
</dbReference>
<evidence type="ECO:0000256" key="5">
    <source>
        <dbReference type="ARBA" id="ARBA00022723"/>
    </source>
</evidence>
<keyword evidence="6 12" id="KW-0223">Dioxygenase</keyword>
<dbReference type="InterPro" id="IPR012774">
    <property type="entry name" value="EctD"/>
</dbReference>
<reference evidence="12" key="2">
    <citation type="submission" date="2020-09" db="EMBL/GenBank/DDBJ databases">
        <authorList>
            <person name="Sun Q."/>
            <person name="Zhou Y."/>
        </authorList>
    </citation>
    <scope>NUCLEOTIDE SEQUENCE</scope>
    <source>
        <strain evidence="12">CGMCC 1.14988</strain>
    </source>
</reference>
<dbReference type="GO" id="GO:0005506">
    <property type="term" value="F:iron ion binding"/>
    <property type="evidence" value="ECO:0007669"/>
    <property type="project" value="UniProtKB-ARBA"/>
</dbReference>
<dbReference type="EMBL" id="BMHA01000006">
    <property type="protein sequence ID" value="GGI06430.1"/>
    <property type="molecule type" value="Genomic_DNA"/>
</dbReference>
<dbReference type="Proteomes" id="UP000650511">
    <property type="component" value="Unassembled WGS sequence"/>
</dbReference>
<dbReference type="InterPro" id="IPR008775">
    <property type="entry name" value="Phytyl_CoA_dOase-like"/>
</dbReference>
<evidence type="ECO:0000313" key="13">
    <source>
        <dbReference type="Proteomes" id="UP000650511"/>
    </source>
</evidence>
<keyword evidence="13" id="KW-1185">Reference proteome</keyword>
<dbReference type="Gene3D" id="2.60.120.620">
    <property type="entry name" value="q2cbj1_9rhob like domain"/>
    <property type="match status" value="1"/>
</dbReference>
<comment type="function">
    <text evidence="2">Involved in the biosynthesis of 5-hydroxyectoine, called compatible solute, which helps organisms to survive extreme osmotic stress by acting as a highly soluble organic osmolyte. Catalyzes the 2-oxoglutarate-dependent selective hydroxylation of L-ectoine to yield (4S,5S)-5-hydroxyectoine.</text>
</comment>
<organism evidence="12 13">
    <name type="scientific">Egicoccus halophilus</name>
    <dbReference type="NCBI Taxonomy" id="1670830"/>
    <lineage>
        <taxon>Bacteria</taxon>
        <taxon>Bacillati</taxon>
        <taxon>Actinomycetota</taxon>
        <taxon>Nitriliruptoria</taxon>
        <taxon>Egicoccales</taxon>
        <taxon>Egicoccaceae</taxon>
        <taxon>Egicoccus</taxon>
    </lineage>
</organism>
<gene>
    <name evidence="12" type="primary">ectD</name>
    <name evidence="12" type="ORF">GCM10011354_19050</name>
</gene>
<dbReference type="AlphaFoldDB" id="A0A8J3EU52"/>
<evidence type="ECO:0000256" key="6">
    <source>
        <dbReference type="ARBA" id="ARBA00022964"/>
    </source>
</evidence>
<evidence type="ECO:0000256" key="10">
    <source>
        <dbReference type="NCBIfam" id="TIGR02408"/>
    </source>
</evidence>